<proteinExistence type="inferred from homology"/>
<dbReference type="InterPro" id="IPR035482">
    <property type="entry name" value="SIS_PGI_2"/>
</dbReference>
<dbReference type="Pfam" id="PF00342">
    <property type="entry name" value="PGI"/>
    <property type="match status" value="1"/>
</dbReference>
<comment type="subcellular location">
    <subcellularLocation>
        <location evidence="7">Cytoplasm</location>
    </subcellularLocation>
</comment>
<dbReference type="GO" id="GO:0048029">
    <property type="term" value="F:monosaccharide binding"/>
    <property type="evidence" value="ECO:0007669"/>
    <property type="project" value="TreeGrafter"/>
</dbReference>
<dbReference type="InterPro" id="IPR046348">
    <property type="entry name" value="SIS_dom_sf"/>
</dbReference>
<organism evidence="10">
    <name type="scientific">uncultured Desulfobacteraceae bacterium</name>
    <dbReference type="NCBI Taxonomy" id="218296"/>
    <lineage>
        <taxon>Bacteria</taxon>
        <taxon>Pseudomonadati</taxon>
        <taxon>Thermodesulfobacteriota</taxon>
        <taxon>Desulfobacteria</taxon>
        <taxon>Desulfobacterales</taxon>
        <taxon>Desulfobacteraceae</taxon>
        <taxon>environmental samples</taxon>
    </lineage>
</organism>
<protein>
    <recommendedName>
        <fullName evidence="7">Glucose-6-phosphate isomerase</fullName>
        <shortName evidence="7">GPI</shortName>
        <ecNumber evidence="7">5.3.1.9</ecNumber>
    </recommendedName>
    <alternativeName>
        <fullName evidence="7">Phosphoglucose isomerase</fullName>
        <shortName evidence="7">PGI</shortName>
    </alternativeName>
    <alternativeName>
        <fullName evidence="7">Phosphohexose isomerase</fullName>
        <shortName evidence="7">PHI</shortName>
    </alternativeName>
</protein>
<evidence type="ECO:0000256" key="8">
    <source>
        <dbReference type="RuleBase" id="RU000612"/>
    </source>
</evidence>
<dbReference type="PRINTS" id="PR00662">
    <property type="entry name" value="G6PISOMERASE"/>
</dbReference>
<dbReference type="GO" id="GO:0097367">
    <property type="term" value="F:carbohydrate derivative binding"/>
    <property type="evidence" value="ECO:0007669"/>
    <property type="project" value="InterPro"/>
</dbReference>
<dbReference type="Gene3D" id="1.10.1390.10">
    <property type="match status" value="1"/>
</dbReference>
<dbReference type="Gene3D" id="3.40.50.10490">
    <property type="entry name" value="Glucose-6-phosphate isomerase like protein, domain 1"/>
    <property type="match status" value="2"/>
</dbReference>
<evidence type="ECO:0000313" key="10">
    <source>
        <dbReference type="EMBL" id="VEN74370.1"/>
    </source>
</evidence>
<keyword evidence="5 7" id="KW-0413">Isomerase</keyword>
<reference evidence="10" key="1">
    <citation type="submission" date="2019-01" db="EMBL/GenBank/DDBJ databases">
        <authorList>
            <consortium name="Genoscope - CEA"/>
            <person name="William W."/>
        </authorList>
    </citation>
    <scope>NUCLEOTIDE SEQUENCE</scope>
    <source>
        <strain evidence="10">CR-1</strain>
    </source>
</reference>
<evidence type="ECO:0000256" key="9">
    <source>
        <dbReference type="SAM" id="MobiDB-lite"/>
    </source>
</evidence>
<evidence type="ECO:0000256" key="3">
    <source>
        <dbReference type="ARBA" id="ARBA00022432"/>
    </source>
</evidence>
<dbReference type="PANTHER" id="PTHR11469">
    <property type="entry name" value="GLUCOSE-6-PHOSPHATE ISOMERASE"/>
    <property type="match status" value="1"/>
</dbReference>
<evidence type="ECO:0000256" key="7">
    <source>
        <dbReference type="HAMAP-Rule" id="MF_00473"/>
    </source>
</evidence>
<feature type="active site" evidence="7">
    <location>
        <position position="386"/>
    </location>
</feature>
<keyword evidence="4 7" id="KW-0324">Glycolysis</keyword>
<comment type="pathway">
    <text evidence="1 7 8">Carbohydrate degradation; glycolysis; D-glyceraldehyde 3-phosphate and glycerone phosphate from D-glucose: step 2/4.</text>
</comment>
<evidence type="ECO:0000256" key="6">
    <source>
        <dbReference type="ARBA" id="ARBA00029321"/>
    </source>
</evidence>
<dbReference type="AlphaFoldDB" id="A0A484HGN6"/>
<comment type="function">
    <text evidence="7">Catalyzes the reversible isomerization of glucose-6-phosphate to fructose-6-phosphate.</text>
</comment>
<dbReference type="PANTHER" id="PTHR11469:SF1">
    <property type="entry name" value="GLUCOSE-6-PHOSPHATE ISOMERASE"/>
    <property type="match status" value="1"/>
</dbReference>
<dbReference type="HAMAP" id="MF_00473">
    <property type="entry name" value="G6P_isomerase"/>
    <property type="match status" value="1"/>
</dbReference>
<dbReference type="UniPathway" id="UPA00138"/>
<dbReference type="GO" id="GO:0006094">
    <property type="term" value="P:gluconeogenesis"/>
    <property type="evidence" value="ECO:0007669"/>
    <property type="project" value="UniProtKB-UniRule"/>
</dbReference>
<dbReference type="PROSITE" id="PS51463">
    <property type="entry name" value="P_GLUCOSE_ISOMERASE_3"/>
    <property type="match status" value="1"/>
</dbReference>
<feature type="active site" description="Proton donor" evidence="7">
    <location>
        <position position="355"/>
    </location>
</feature>
<evidence type="ECO:0000256" key="2">
    <source>
        <dbReference type="ARBA" id="ARBA00006604"/>
    </source>
</evidence>
<dbReference type="GO" id="GO:0006096">
    <property type="term" value="P:glycolytic process"/>
    <property type="evidence" value="ECO:0007669"/>
    <property type="project" value="UniProtKB-UniRule"/>
</dbReference>
<dbReference type="GO" id="GO:0004347">
    <property type="term" value="F:glucose-6-phosphate isomerase activity"/>
    <property type="evidence" value="ECO:0007669"/>
    <property type="project" value="UniProtKB-UniRule"/>
</dbReference>
<dbReference type="InterPro" id="IPR018189">
    <property type="entry name" value="Phosphoglucose_isomerase_CS"/>
</dbReference>
<dbReference type="UniPathway" id="UPA00109">
    <property type="reaction ID" value="UER00181"/>
</dbReference>
<comment type="similarity">
    <text evidence="2 7 8">Belongs to the GPI family.</text>
</comment>
<sequence>MKADGKQPDISRRLRELALKMGRPGNHLSRLTAREKRLERFCVSGGGVFYDFSRQRLDEDVMALLFERAESLGVRRRFDAMVRGEKVNTTEDRPALHTAFRRFSPSRSGAPSPADGRDAGPEIEALKDSVRAFARDVHERRIKGSSGKPFKDIALVGIGGSHLGPRFVAGALEAFSETGTRLHFLSNVDAYGFEKTVRDMDPESALWVVASKSFTSVETLANHRLARSFMSDRVPDARRHFVAVTAAAERAGPDDFFRVFPIPDFVGGRYSVTSPAGGVPLSLFLGGEIFERFLKGAGEMDIHAASAPAPENAPLLAALVSTWNEAFLKYGALGIIPYADPLSGICAHVRQLHMESVGKAPAENSPGTGGPAGTVVFGEPGTNAQHSFFQMAHQGRPFPLEFIGIRKPWALKFPASYRGVAAHQELWANMIAQSLALAAGRKGEGPAAFFPGGRPSSIIVIDSLSPENIGRLLSFYEAKTVFEGFLRNVNPFDQFGVELGKKTASGIREKIRRRNETPGPANGPGATGDAEDFYIDMLFQTDPFEKGPFSGAGEEEGA</sequence>
<keyword evidence="3 7" id="KW-0312">Gluconeogenesis</keyword>
<dbReference type="PROSITE" id="PS00765">
    <property type="entry name" value="P_GLUCOSE_ISOMERASE_1"/>
    <property type="match status" value="1"/>
</dbReference>
<feature type="region of interest" description="Disordered" evidence="9">
    <location>
        <begin position="93"/>
        <end position="120"/>
    </location>
</feature>
<dbReference type="InterPro" id="IPR001672">
    <property type="entry name" value="G6P_Isomerase"/>
</dbReference>
<evidence type="ECO:0000256" key="5">
    <source>
        <dbReference type="ARBA" id="ARBA00023235"/>
    </source>
</evidence>
<dbReference type="InterPro" id="IPR023096">
    <property type="entry name" value="G6P_Isomerase_C"/>
</dbReference>
<dbReference type="CDD" id="cd05016">
    <property type="entry name" value="SIS_PGI_2"/>
    <property type="match status" value="1"/>
</dbReference>
<feature type="region of interest" description="Disordered" evidence="9">
    <location>
        <begin position="508"/>
        <end position="532"/>
    </location>
</feature>
<evidence type="ECO:0000256" key="1">
    <source>
        <dbReference type="ARBA" id="ARBA00004926"/>
    </source>
</evidence>
<accession>A0A484HGN6</accession>
<keyword evidence="7" id="KW-0963">Cytoplasm</keyword>
<evidence type="ECO:0000256" key="4">
    <source>
        <dbReference type="ARBA" id="ARBA00023152"/>
    </source>
</evidence>
<dbReference type="EC" id="5.3.1.9" evidence="7"/>
<dbReference type="GO" id="GO:0051156">
    <property type="term" value="P:glucose 6-phosphate metabolic process"/>
    <property type="evidence" value="ECO:0007669"/>
    <property type="project" value="TreeGrafter"/>
</dbReference>
<dbReference type="SUPFAM" id="SSF53697">
    <property type="entry name" value="SIS domain"/>
    <property type="match status" value="1"/>
</dbReference>
<comment type="pathway">
    <text evidence="7">Carbohydrate biosynthesis; gluconeogenesis.</text>
</comment>
<dbReference type="GO" id="GO:0005829">
    <property type="term" value="C:cytosol"/>
    <property type="evidence" value="ECO:0007669"/>
    <property type="project" value="TreeGrafter"/>
</dbReference>
<gene>
    <name evidence="7 10" type="primary">pgi</name>
    <name evidence="10" type="ORF">EPICR_30307</name>
</gene>
<dbReference type="EMBL" id="CAACVI010000023">
    <property type="protein sequence ID" value="VEN74370.1"/>
    <property type="molecule type" value="Genomic_DNA"/>
</dbReference>
<dbReference type="CDD" id="cd05015">
    <property type="entry name" value="SIS_PGI_1"/>
    <property type="match status" value="1"/>
</dbReference>
<feature type="active site" evidence="7">
    <location>
        <position position="501"/>
    </location>
</feature>
<feature type="compositionally biased region" description="Low complexity" evidence="9">
    <location>
        <begin position="517"/>
        <end position="528"/>
    </location>
</feature>
<dbReference type="InterPro" id="IPR035476">
    <property type="entry name" value="SIS_PGI_1"/>
</dbReference>
<name>A0A484HGN6_9BACT</name>
<comment type="catalytic activity">
    <reaction evidence="6 7 8">
        <text>alpha-D-glucose 6-phosphate = beta-D-fructose 6-phosphate</text>
        <dbReference type="Rhea" id="RHEA:11816"/>
        <dbReference type="ChEBI" id="CHEBI:57634"/>
        <dbReference type="ChEBI" id="CHEBI:58225"/>
        <dbReference type="EC" id="5.3.1.9"/>
    </reaction>
</comment>